<dbReference type="GO" id="GO:0008933">
    <property type="term" value="F:peptidoglycan lytic transglycosylase activity"/>
    <property type="evidence" value="ECO:0007669"/>
    <property type="project" value="InterPro"/>
</dbReference>
<evidence type="ECO:0000313" key="4">
    <source>
        <dbReference type="EMBL" id="AEB08646.1"/>
    </source>
</evidence>
<dbReference type="OrthoDB" id="9781970at2"/>
<sequence length="439" mass="47208">MRSIGLLLLFGGFLFLMPAATIAKIKLFIDSQGKVHITNQDNNDKDTPKIPPLTGHSKDAEKSGERPLAPGAPPSPPAIKDNLEKGPQNILLRAVSRQSTDRPSPQPMAKISGIVDRRQATAVEEDLIEVRLNEKGFLCITNVSKEEPKANGAAANTRVVQPVSHIPAFSKTCLDQGGKSTPSGLIIPADATVPRETSWLTTLSERNIRRHCDKQGTIHITNVVLTKKKRAMAATPADPGTALPLALDKTKNPSATLGQSPHKNANPSVIVRKDKGGRLHIYTKEPDSHLAKIPAPPELGAIDPSLAAIVMEAAQNYRLPASLILALIRLESNFSPLAVSPKGAMGLMQLMPGTAADLGLHDPFCPRENVMAGSRYLREMINCFNGSMPLAVAAYNAGPQRVVQAGYQIPEIKETKQFVSQVMGLQGLLEKSPMFSLSK</sequence>
<evidence type="ECO:0000256" key="2">
    <source>
        <dbReference type="SAM" id="MobiDB-lite"/>
    </source>
</evidence>
<dbReference type="Gene3D" id="1.10.530.10">
    <property type="match status" value="1"/>
</dbReference>
<evidence type="ECO:0000256" key="1">
    <source>
        <dbReference type="ARBA" id="ARBA00007734"/>
    </source>
</evidence>
<accession>F2NF91</accession>
<evidence type="ECO:0000313" key="5">
    <source>
        <dbReference type="Proteomes" id="UP000000483"/>
    </source>
</evidence>
<comment type="similarity">
    <text evidence="1">Belongs to the transglycosylase Slt family.</text>
</comment>
<dbReference type="SUPFAM" id="SSF53955">
    <property type="entry name" value="Lysozyme-like"/>
    <property type="match status" value="1"/>
</dbReference>
<dbReference type="GO" id="GO:0000270">
    <property type="term" value="P:peptidoglycan metabolic process"/>
    <property type="evidence" value="ECO:0007669"/>
    <property type="project" value="InterPro"/>
</dbReference>
<reference evidence="5" key="2">
    <citation type="submission" date="2011-03" db="EMBL/GenBank/DDBJ databases">
        <title>The complete genome of Desulfobacca acetoxidans DSM 11109.</title>
        <authorList>
            <consortium name="US DOE Joint Genome Institute (JGI-PGF)"/>
            <person name="Lucas S."/>
            <person name="Copeland A."/>
            <person name="Lapidus A."/>
            <person name="Bruce D."/>
            <person name="Goodwin L."/>
            <person name="Pitluck S."/>
            <person name="Peters L."/>
            <person name="Kyrpides N."/>
            <person name="Mavromatis K."/>
            <person name="Ivanova N."/>
            <person name="Ovchinnikova G."/>
            <person name="Teshima H."/>
            <person name="Detter J.C."/>
            <person name="Han C."/>
            <person name="Land M."/>
            <person name="Hauser L."/>
            <person name="Markowitz V."/>
            <person name="Cheng J.-F."/>
            <person name="Hugenholtz P."/>
            <person name="Woyke T."/>
            <person name="Wu D."/>
            <person name="Spring S."/>
            <person name="Schueler E."/>
            <person name="Brambilla E."/>
            <person name="Klenk H.-P."/>
            <person name="Eisen J.A."/>
        </authorList>
    </citation>
    <scope>NUCLEOTIDE SEQUENCE [LARGE SCALE GENOMIC DNA]</scope>
    <source>
        <strain evidence="5">ATCC 700848 / DSM 11109 / ASRB2</strain>
    </source>
</reference>
<dbReference type="PANTHER" id="PTHR37423:SF2">
    <property type="entry name" value="MEMBRANE-BOUND LYTIC MUREIN TRANSGLYCOSYLASE C"/>
    <property type="match status" value="1"/>
</dbReference>
<dbReference type="PROSITE" id="PS00922">
    <property type="entry name" value="TRANSGLYCOSYLASE"/>
    <property type="match status" value="1"/>
</dbReference>
<dbReference type="Pfam" id="PF01464">
    <property type="entry name" value="SLT"/>
    <property type="match status" value="1"/>
</dbReference>
<dbReference type="HOGENOM" id="CLU_623650_0_0_7"/>
<dbReference type="EMBL" id="CP002629">
    <property type="protein sequence ID" value="AEB08646.1"/>
    <property type="molecule type" value="Genomic_DNA"/>
</dbReference>
<evidence type="ECO:0000259" key="3">
    <source>
        <dbReference type="Pfam" id="PF01464"/>
    </source>
</evidence>
<dbReference type="KEGG" id="dao:Desac_0767"/>
<keyword evidence="5" id="KW-1185">Reference proteome</keyword>
<dbReference type="GO" id="GO:0016020">
    <property type="term" value="C:membrane"/>
    <property type="evidence" value="ECO:0007669"/>
    <property type="project" value="InterPro"/>
</dbReference>
<dbReference type="RefSeq" id="WP_013705759.1">
    <property type="nucleotide sequence ID" value="NC_015388.1"/>
</dbReference>
<dbReference type="AlphaFoldDB" id="F2NF91"/>
<reference evidence="4 5" key="1">
    <citation type="journal article" date="2011" name="Stand. Genomic Sci.">
        <title>Complete genome sequence of the acetate-degrading sulfate reducer Desulfobacca acetoxidans type strain (ASRB2).</title>
        <authorList>
            <person name="Goker M."/>
            <person name="Teshima H."/>
            <person name="Lapidus A."/>
            <person name="Nolan M."/>
            <person name="Lucas S."/>
            <person name="Hammon N."/>
            <person name="Deshpande S."/>
            <person name="Cheng J.F."/>
            <person name="Tapia R."/>
            <person name="Han C."/>
            <person name="Goodwin L."/>
            <person name="Pitluck S."/>
            <person name="Huntemann M."/>
            <person name="Liolios K."/>
            <person name="Ivanova N."/>
            <person name="Pagani I."/>
            <person name="Mavromatis K."/>
            <person name="Ovchinikova G."/>
            <person name="Pati A."/>
            <person name="Chen A."/>
            <person name="Palaniappan K."/>
            <person name="Land M."/>
            <person name="Hauser L."/>
            <person name="Brambilla E.M."/>
            <person name="Rohde M."/>
            <person name="Spring S."/>
            <person name="Detter J.C."/>
            <person name="Woyke T."/>
            <person name="Bristow J."/>
            <person name="Eisen J.A."/>
            <person name="Markowitz V."/>
            <person name="Hugenholtz P."/>
            <person name="Kyrpides N.C."/>
            <person name="Klenk H.P."/>
        </authorList>
    </citation>
    <scope>NUCLEOTIDE SEQUENCE [LARGE SCALE GENOMIC DNA]</scope>
    <source>
        <strain evidence="5">ATCC 700848 / DSM 11109 / ASRB2</strain>
    </source>
</reference>
<dbReference type="InterPro" id="IPR023346">
    <property type="entry name" value="Lysozyme-like_dom_sf"/>
</dbReference>
<name>F2NF91_DESAR</name>
<organism evidence="4 5">
    <name type="scientific">Desulfobacca acetoxidans (strain ATCC 700848 / DSM 11109 / ASRB2)</name>
    <dbReference type="NCBI Taxonomy" id="880072"/>
    <lineage>
        <taxon>Bacteria</taxon>
        <taxon>Pseudomonadati</taxon>
        <taxon>Thermodesulfobacteriota</taxon>
        <taxon>Desulfobaccia</taxon>
        <taxon>Desulfobaccales</taxon>
        <taxon>Desulfobaccaceae</taxon>
        <taxon>Desulfobacca</taxon>
    </lineage>
</organism>
<dbReference type="InterPro" id="IPR008258">
    <property type="entry name" value="Transglycosylase_SLT_dom_1"/>
</dbReference>
<feature type="compositionally biased region" description="Basic and acidic residues" evidence="2">
    <location>
        <begin position="56"/>
        <end position="65"/>
    </location>
</feature>
<dbReference type="InterPro" id="IPR000189">
    <property type="entry name" value="Transglyc_AS"/>
</dbReference>
<dbReference type="PANTHER" id="PTHR37423">
    <property type="entry name" value="SOLUBLE LYTIC MUREIN TRANSGLYCOSYLASE-RELATED"/>
    <property type="match status" value="1"/>
</dbReference>
<feature type="domain" description="Transglycosylase SLT" evidence="3">
    <location>
        <begin position="311"/>
        <end position="406"/>
    </location>
</feature>
<gene>
    <name evidence="4" type="ordered locus">Desac_0767</name>
</gene>
<dbReference type="Proteomes" id="UP000000483">
    <property type="component" value="Chromosome"/>
</dbReference>
<dbReference type="CDD" id="cd00254">
    <property type="entry name" value="LT-like"/>
    <property type="match status" value="1"/>
</dbReference>
<protein>
    <submittedName>
        <fullName evidence="4">Lytic transglycosylase catalytic</fullName>
    </submittedName>
</protein>
<proteinExistence type="inferred from homology"/>
<dbReference type="eggNOG" id="COG0741">
    <property type="taxonomic scope" value="Bacteria"/>
</dbReference>
<feature type="region of interest" description="Disordered" evidence="2">
    <location>
        <begin position="37"/>
        <end position="83"/>
    </location>
</feature>